<name>A0ACB7RQZ8_HYAAI</name>
<gene>
    <name evidence="1" type="ORF">HPB50_008337</name>
</gene>
<accession>A0ACB7RQZ8</accession>
<sequence length="195" mass="20600">MDESPPPRMDSPPPDADNSGQSETDSGLVGLSPELPTSPHSRESSQSCDVRTDKSDVFPESSETKSEVETRDSAAKGTTEILPAGEGAQKDVTAGAASKDSSTVEEEQPSCCKDEHKPEKGGDSAEQASRTSPQSGTKAVMRAKVSTRTDISGRLSRGETIAGESASTRKDDPEPAEQKTSKIEPPAPCAERRQR</sequence>
<evidence type="ECO:0000313" key="2">
    <source>
        <dbReference type="Proteomes" id="UP000821845"/>
    </source>
</evidence>
<reference evidence="1" key="1">
    <citation type="submission" date="2020-05" db="EMBL/GenBank/DDBJ databases">
        <title>Large-scale comparative analyses of tick genomes elucidate their genetic diversity and vector capacities.</title>
        <authorList>
            <person name="Jia N."/>
            <person name="Wang J."/>
            <person name="Shi W."/>
            <person name="Du L."/>
            <person name="Sun Y."/>
            <person name="Zhan W."/>
            <person name="Jiang J."/>
            <person name="Wang Q."/>
            <person name="Zhang B."/>
            <person name="Ji P."/>
            <person name="Sakyi L.B."/>
            <person name="Cui X."/>
            <person name="Yuan T."/>
            <person name="Jiang B."/>
            <person name="Yang W."/>
            <person name="Lam T.T.-Y."/>
            <person name="Chang Q."/>
            <person name="Ding S."/>
            <person name="Wang X."/>
            <person name="Zhu J."/>
            <person name="Ruan X."/>
            <person name="Zhao L."/>
            <person name="Wei J."/>
            <person name="Que T."/>
            <person name="Du C."/>
            <person name="Cheng J."/>
            <person name="Dai P."/>
            <person name="Han X."/>
            <person name="Huang E."/>
            <person name="Gao Y."/>
            <person name="Liu J."/>
            <person name="Shao H."/>
            <person name="Ye R."/>
            <person name="Li L."/>
            <person name="Wei W."/>
            <person name="Wang X."/>
            <person name="Wang C."/>
            <person name="Yang T."/>
            <person name="Huo Q."/>
            <person name="Li W."/>
            <person name="Guo W."/>
            <person name="Chen H."/>
            <person name="Zhou L."/>
            <person name="Ni X."/>
            <person name="Tian J."/>
            <person name="Zhou Y."/>
            <person name="Sheng Y."/>
            <person name="Liu T."/>
            <person name="Pan Y."/>
            <person name="Xia L."/>
            <person name="Li J."/>
            <person name="Zhao F."/>
            <person name="Cao W."/>
        </authorList>
    </citation>
    <scope>NUCLEOTIDE SEQUENCE</scope>
    <source>
        <strain evidence="1">Hyas-2018</strain>
    </source>
</reference>
<dbReference type="Proteomes" id="UP000821845">
    <property type="component" value="Chromosome 8"/>
</dbReference>
<protein>
    <submittedName>
        <fullName evidence="1">Uncharacterized protein</fullName>
    </submittedName>
</protein>
<evidence type="ECO:0000313" key="1">
    <source>
        <dbReference type="EMBL" id="KAH6923869.1"/>
    </source>
</evidence>
<dbReference type="EMBL" id="CM023488">
    <property type="protein sequence ID" value="KAH6923869.1"/>
    <property type="molecule type" value="Genomic_DNA"/>
</dbReference>
<comment type="caution">
    <text evidence="1">The sequence shown here is derived from an EMBL/GenBank/DDBJ whole genome shotgun (WGS) entry which is preliminary data.</text>
</comment>
<proteinExistence type="predicted"/>
<organism evidence="1 2">
    <name type="scientific">Hyalomma asiaticum</name>
    <name type="common">Tick</name>
    <dbReference type="NCBI Taxonomy" id="266040"/>
    <lineage>
        <taxon>Eukaryota</taxon>
        <taxon>Metazoa</taxon>
        <taxon>Ecdysozoa</taxon>
        <taxon>Arthropoda</taxon>
        <taxon>Chelicerata</taxon>
        <taxon>Arachnida</taxon>
        <taxon>Acari</taxon>
        <taxon>Parasitiformes</taxon>
        <taxon>Ixodida</taxon>
        <taxon>Ixodoidea</taxon>
        <taxon>Ixodidae</taxon>
        <taxon>Hyalomminae</taxon>
        <taxon>Hyalomma</taxon>
    </lineage>
</organism>
<keyword evidence="2" id="KW-1185">Reference proteome</keyword>